<keyword evidence="2" id="KW-0812">Transmembrane</keyword>
<evidence type="ECO:0000313" key="4">
    <source>
        <dbReference type="Proteomes" id="UP001214638"/>
    </source>
</evidence>
<evidence type="ECO:0000256" key="2">
    <source>
        <dbReference type="SAM" id="Phobius"/>
    </source>
</evidence>
<dbReference type="Proteomes" id="UP001214638">
    <property type="component" value="Unassembled WGS sequence"/>
</dbReference>
<feature type="region of interest" description="Disordered" evidence="1">
    <location>
        <begin position="192"/>
        <end position="295"/>
    </location>
</feature>
<feature type="compositionally biased region" description="Low complexity" evidence="1">
    <location>
        <begin position="262"/>
        <end position="295"/>
    </location>
</feature>
<name>A0AAD9PLT1_9APIC</name>
<dbReference type="AlphaFoldDB" id="A0AAD9PLT1"/>
<keyword evidence="2" id="KW-0472">Membrane</keyword>
<evidence type="ECO:0000313" key="3">
    <source>
        <dbReference type="EMBL" id="KAK2197204.1"/>
    </source>
</evidence>
<sequence>MFSDTPSLGQIYQIDKFTFNDHDFNFESNEAFMSVNPDQVIVYACKDNSNNFYPWLLQLIGQSYDSSSTGYLNYFFKRHEDDVFKTHEFTRLTVQDGSIERKQDNLDQRLLESKPSLNTYISQLKTSASAAWYYVYKESYYSSSSVIQPYNLASYLQGDSDKKHKCGSGSVEHVVTSFSSSSETPKFEITFKGRQNKNTGEKNQEVTSIYHTDENKSKITQKGSPITTDLSGSGSSCKVNQAEQAVQSEGSGSNGSVGPGGTKVSKGVSEGGSETSSKGDSSPSSPSPAASQSSSSLPGIVCGAFIGFIALIGVGIFIYKRFG</sequence>
<dbReference type="RefSeq" id="XP_067804046.1">
    <property type="nucleotide sequence ID" value="XM_067945255.1"/>
</dbReference>
<comment type="caution">
    <text evidence="3">The sequence shown here is derived from an EMBL/GenBank/DDBJ whole genome shotgun (WGS) entry which is preliminary data.</text>
</comment>
<gene>
    <name evidence="3" type="ORF">BdWA1_000203</name>
</gene>
<feature type="compositionally biased region" description="Gly residues" evidence="1">
    <location>
        <begin position="252"/>
        <end position="261"/>
    </location>
</feature>
<protein>
    <submittedName>
        <fullName evidence="3">Uncharacterized protein</fullName>
    </submittedName>
</protein>
<dbReference type="GeneID" id="94334501"/>
<keyword evidence="4" id="KW-1185">Reference proteome</keyword>
<proteinExistence type="predicted"/>
<dbReference type="KEGG" id="bdw:94334501"/>
<feature type="compositionally biased region" description="Polar residues" evidence="1">
    <location>
        <begin position="218"/>
        <end position="247"/>
    </location>
</feature>
<keyword evidence="2" id="KW-1133">Transmembrane helix</keyword>
<feature type="transmembrane region" description="Helical" evidence="2">
    <location>
        <begin position="297"/>
        <end position="319"/>
    </location>
</feature>
<dbReference type="EMBL" id="JALLKP010000001">
    <property type="protein sequence ID" value="KAK2197204.1"/>
    <property type="molecule type" value="Genomic_DNA"/>
</dbReference>
<accession>A0AAD9PLT1</accession>
<reference evidence="3" key="1">
    <citation type="journal article" date="2023" name="Nat. Microbiol.">
        <title>Babesia duncani multi-omics identifies virulence factors and drug targets.</title>
        <authorList>
            <person name="Singh P."/>
            <person name="Lonardi S."/>
            <person name="Liang Q."/>
            <person name="Vydyam P."/>
            <person name="Khabirova E."/>
            <person name="Fang T."/>
            <person name="Gihaz S."/>
            <person name="Thekkiniath J."/>
            <person name="Munshi M."/>
            <person name="Abel S."/>
            <person name="Ciampossin L."/>
            <person name="Batugedara G."/>
            <person name="Gupta M."/>
            <person name="Lu X.M."/>
            <person name="Lenz T."/>
            <person name="Chakravarty S."/>
            <person name="Cornillot E."/>
            <person name="Hu Y."/>
            <person name="Ma W."/>
            <person name="Gonzalez L.M."/>
            <person name="Sanchez S."/>
            <person name="Estrada K."/>
            <person name="Sanchez-Flores A."/>
            <person name="Montero E."/>
            <person name="Harb O.S."/>
            <person name="Le Roch K.G."/>
            <person name="Mamoun C.B."/>
        </authorList>
    </citation>
    <scope>NUCLEOTIDE SEQUENCE</scope>
    <source>
        <strain evidence="3">WA1</strain>
    </source>
</reference>
<evidence type="ECO:0000256" key="1">
    <source>
        <dbReference type="SAM" id="MobiDB-lite"/>
    </source>
</evidence>
<organism evidence="3 4">
    <name type="scientific">Babesia duncani</name>
    <dbReference type="NCBI Taxonomy" id="323732"/>
    <lineage>
        <taxon>Eukaryota</taxon>
        <taxon>Sar</taxon>
        <taxon>Alveolata</taxon>
        <taxon>Apicomplexa</taxon>
        <taxon>Aconoidasida</taxon>
        <taxon>Piroplasmida</taxon>
        <taxon>Babesiidae</taxon>
        <taxon>Babesia</taxon>
    </lineage>
</organism>